<gene>
    <name evidence="1" type="ORF">HPB50_004319</name>
</gene>
<organism evidence="1 2">
    <name type="scientific">Hyalomma asiaticum</name>
    <name type="common">Tick</name>
    <dbReference type="NCBI Taxonomy" id="266040"/>
    <lineage>
        <taxon>Eukaryota</taxon>
        <taxon>Metazoa</taxon>
        <taxon>Ecdysozoa</taxon>
        <taxon>Arthropoda</taxon>
        <taxon>Chelicerata</taxon>
        <taxon>Arachnida</taxon>
        <taxon>Acari</taxon>
        <taxon>Parasitiformes</taxon>
        <taxon>Ixodida</taxon>
        <taxon>Ixodoidea</taxon>
        <taxon>Ixodidae</taxon>
        <taxon>Hyalomminae</taxon>
        <taxon>Hyalomma</taxon>
    </lineage>
</organism>
<proteinExistence type="predicted"/>
<reference evidence="1" key="1">
    <citation type="submission" date="2020-05" db="EMBL/GenBank/DDBJ databases">
        <title>Large-scale comparative analyses of tick genomes elucidate their genetic diversity and vector capacities.</title>
        <authorList>
            <person name="Jia N."/>
            <person name="Wang J."/>
            <person name="Shi W."/>
            <person name="Du L."/>
            <person name="Sun Y."/>
            <person name="Zhan W."/>
            <person name="Jiang J."/>
            <person name="Wang Q."/>
            <person name="Zhang B."/>
            <person name="Ji P."/>
            <person name="Sakyi L.B."/>
            <person name="Cui X."/>
            <person name="Yuan T."/>
            <person name="Jiang B."/>
            <person name="Yang W."/>
            <person name="Lam T.T.-Y."/>
            <person name="Chang Q."/>
            <person name="Ding S."/>
            <person name="Wang X."/>
            <person name="Zhu J."/>
            <person name="Ruan X."/>
            <person name="Zhao L."/>
            <person name="Wei J."/>
            <person name="Que T."/>
            <person name="Du C."/>
            <person name="Cheng J."/>
            <person name="Dai P."/>
            <person name="Han X."/>
            <person name="Huang E."/>
            <person name="Gao Y."/>
            <person name="Liu J."/>
            <person name="Shao H."/>
            <person name="Ye R."/>
            <person name="Li L."/>
            <person name="Wei W."/>
            <person name="Wang X."/>
            <person name="Wang C."/>
            <person name="Yang T."/>
            <person name="Huo Q."/>
            <person name="Li W."/>
            <person name="Guo W."/>
            <person name="Chen H."/>
            <person name="Zhou L."/>
            <person name="Ni X."/>
            <person name="Tian J."/>
            <person name="Zhou Y."/>
            <person name="Sheng Y."/>
            <person name="Liu T."/>
            <person name="Pan Y."/>
            <person name="Xia L."/>
            <person name="Li J."/>
            <person name="Zhao F."/>
            <person name="Cao W."/>
        </authorList>
    </citation>
    <scope>NUCLEOTIDE SEQUENCE</scope>
    <source>
        <strain evidence="1">Hyas-2018</strain>
    </source>
</reference>
<dbReference type="Proteomes" id="UP000821845">
    <property type="component" value="Chromosome 8"/>
</dbReference>
<dbReference type="EMBL" id="CM023488">
    <property type="protein sequence ID" value="KAH6923642.1"/>
    <property type="molecule type" value="Genomic_DNA"/>
</dbReference>
<evidence type="ECO:0000313" key="2">
    <source>
        <dbReference type="Proteomes" id="UP000821845"/>
    </source>
</evidence>
<keyword evidence="2" id="KW-1185">Reference proteome</keyword>
<accession>A0ACB7RL39</accession>
<name>A0ACB7RL39_HYAAI</name>
<evidence type="ECO:0000313" key="1">
    <source>
        <dbReference type="EMBL" id="KAH6923642.1"/>
    </source>
</evidence>
<protein>
    <submittedName>
        <fullName evidence="1">Uncharacterized protein</fullName>
    </submittedName>
</protein>
<sequence length="209" mass="24242">MDEAENDDRNGKEYCRDGPPTQDLYARNSDTGSSVGSKDVFHLTAHKKTHESELLPCSMCHKRFFLREDLDKHMRVHTMERPYECDVCGQSFRQLCNMKRHRNMHTGGPQATHACPDCDKTFVEKGHLKSHLRTHTGERPFQCSQCDMRFTEKSSVKKHEQMVHARVFPHYCPHCGKGIANNYKLKRHVHWCQLGTKKEDKEAKTGTTK</sequence>
<comment type="caution">
    <text evidence="1">The sequence shown here is derived from an EMBL/GenBank/DDBJ whole genome shotgun (WGS) entry which is preliminary data.</text>
</comment>